<dbReference type="SMART" id="SM00823">
    <property type="entry name" value="PKS_PP"/>
    <property type="match status" value="1"/>
</dbReference>
<proteinExistence type="predicted"/>
<dbReference type="Gene3D" id="3.40.47.10">
    <property type="match status" value="1"/>
</dbReference>
<dbReference type="SUPFAM" id="SSF56801">
    <property type="entry name" value="Acetyl-CoA synthetase-like"/>
    <property type="match status" value="1"/>
</dbReference>
<dbReference type="InterPro" id="IPR042099">
    <property type="entry name" value="ANL_N_sf"/>
</dbReference>
<dbReference type="Gene3D" id="3.30.70.3290">
    <property type="match status" value="1"/>
</dbReference>
<dbReference type="InterPro" id="IPR020845">
    <property type="entry name" value="AMP-binding_CS"/>
</dbReference>
<dbReference type="PROSITE" id="PS00606">
    <property type="entry name" value="KS3_1"/>
    <property type="match status" value="1"/>
</dbReference>
<protein>
    <recommendedName>
        <fullName evidence="13">Beta-ketoacyl synthase</fullName>
    </recommendedName>
</protein>
<dbReference type="Pfam" id="PF23024">
    <property type="entry name" value="AMP-dom_DIP2-like"/>
    <property type="match status" value="1"/>
</dbReference>
<dbReference type="InterPro" id="IPR050091">
    <property type="entry name" value="PKS_NRPS_Biosynth_Enz"/>
</dbReference>
<dbReference type="InterPro" id="IPR016039">
    <property type="entry name" value="Thiolase-like"/>
</dbReference>
<dbReference type="Proteomes" id="UP000654345">
    <property type="component" value="Unassembled WGS sequence"/>
</dbReference>
<keyword evidence="12" id="KW-1185">Reference proteome</keyword>
<dbReference type="InterPro" id="IPR025110">
    <property type="entry name" value="AMP-bd_C"/>
</dbReference>
<dbReference type="CDD" id="cd00833">
    <property type="entry name" value="PKS"/>
    <property type="match status" value="1"/>
</dbReference>
<dbReference type="Pfam" id="PF00698">
    <property type="entry name" value="Acyl_transf_1"/>
    <property type="match status" value="1"/>
</dbReference>
<dbReference type="SMART" id="SM00826">
    <property type="entry name" value="PKS_DH"/>
    <property type="match status" value="1"/>
</dbReference>
<comment type="caution">
    <text evidence="6">Lacks conserved residue(s) required for the propagation of feature annotation.</text>
</comment>
<dbReference type="Pfam" id="PF00550">
    <property type="entry name" value="PP-binding"/>
    <property type="match status" value="1"/>
</dbReference>
<dbReference type="InterPro" id="IPR009081">
    <property type="entry name" value="PP-bd_ACP"/>
</dbReference>
<sequence length="1746" mass="190587">MSKRISISTLDIANWVDLLQWRVEHQPEQRVYSFLADGENEKGHFTHADLDLYARTIGSLLQSHAASGARALLIYPSGLEFIAAFFGCLYSGIIAVPVYPPSATRSDRTLFKFRAIAQNVQPAVILTTTALSARVQGLLDQSPELQHIPVISTDTLSADLAQQWSKPLVNGETLAFFQYTSGSTGLPKGVMVTHDNLLQNSLLVEQYCQHPDDAHGVTWLPLYHDLGLIGGILQPLYAGYASTIMSPAAFLQRPIRWLRAVSQYKATISGAPNFAYDLCVSKISDEQKTTLDLSHWEIVANGAEPVRSESMERFAEAFASTGFRRNYFYPCYGLAEATLVASAGRKGVYPLVRSFSGEALEQNQAQEVASEEKHSRTLVSIGNSLPMQRLLIVDPETFTELPPERVGEIWISGPSVAQGYWQRPEETAQVFQAHLANGEGPFLRTGDLAFMHEDELFITGRLKDLIVIRGSNHYPQDIEKTVEHAHLAMRTNGSAAFSLEVAGEERLVIVTEIERQYLKKDPAEIFTTLRQAIAEGHDLQVYEIVLLKTGTLPKTSSGKVQRRTTRESLLANELDIVARWTLELPSEASQVSETAPEVTETRETEPLSAPTKRAVEIEAWLRTQVASLLNLRPEVVDAQTPFAQYGMDSVHAVSLSADLEDWLGRELSPTVAYDYPNIAALARHLAGDEKPQTREEVQPAETREYAQEPIAIVGLGCRFPGAEGPADFWQLLREGVDGISEVPASRWNVDEYYMAERAVPGKMNTRWGGFLKEVDKFDPYFFGISPREATAMDPQQRILLEVAWEALENAGIPVERLANTQTGVFVGVSSNDYARLQFSDPTLLDAYTGTGNAHSIVANRLSYLLDLRGPSMAIDTACSSSLVAVHLACQSLRTGESEVALAAGVNLVLTPELTITFSQAHMMSEHGRCRTFDNAADGYVRGEGCGVVVLKPLSAAQRDGDNILALIRGSAVNQDGRSNGLTAPNGPSQEAVIRQALRNAGVMPGQINYIETHGSSTPLGDPIEVDSLKNVLMEQRTGDQPCIIGSVKTNIGHLEAAAGIAGLIKTVLSLHHGEIPPHLHFQQLNEHISFNGTTFAIPTQRTPWPEAQQRLAGVSAFGFGGTNVHVVLEGAPAQEPAANAVERGAHILPLSARNERALKELAGNYATFLKEEPATSLADICYTAATGRMHFAQRLALVATSREQLSAQLSAFAAGQAITDGATGRVAQGSRLRIAFLFTGQGSQYVGMARSLYETQPTFRAALERCDQILEEYLSRPLLSVLYPDEETASPLDETAFTQPALFALEYALAELWRSWGIVPDVVMGHSVGEYVAACVAGALSLEDGLKLIATRGRLMQELPERGQMVVVFAASERLESYLEPYREQVSIAAINGPSNTVLSGRSEELAAIVARLEQDGLKTYPMTVSHAFHSPVMEPMLDAFERVAGEVHASPLRIPLVSNLTGELLPVGEVLDAGYWRRHVRGAVQFNAGMQTLAAQGYTLFLELGPNAVLGNMGKRCIPETEATWLTSLRKGQDDWRMLAQSVAALYTQGAAIDWSGFEGDYTRQRVPLPTYPFERERFWLELPVSRPAQQAPASEPVVAQEAFLAGHPLLHAHTELVYPAGTHVWESVLDPRSLSFLSGHRIQGAIAAPVSLYIEMALAAALEAFGAGPHTLAEIELKKLLIVPEQGAQKVQVVLSATAPEQAVFHVYSHAAGLPNQPRQDWTLHASGKIASAVERPVAEAVTR</sequence>
<dbReference type="InterPro" id="IPR045851">
    <property type="entry name" value="AMP-bd_C_sf"/>
</dbReference>
<dbReference type="Gene3D" id="1.10.1200.10">
    <property type="entry name" value="ACP-like"/>
    <property type="match status" value="1"/>
</dbReference>
<evidence type="ECO:0000256" key="1">
    <source>
        <dbReference type="ARBA" id="ARBA00022450"/>
    </source>
</evidence>
<evidence type="ECO:0000313" key="11">
    <source>
        <dbReference type="EMBL" id="GHO54366.1"/>
    </source>
</evidence>
<dbReference type="SMART" id="SM00827">
    <property type="entry name" value="PKS_AT"/>
    <property type="match status" value="1"/>
</dbReference>
<dbReference type="InterPro" id="IPR018201">
    <property type="entry name" value="Ketoacyl_synth_AS"/>
</dbReference>
<dbReference type="InterPro" id="IPR036736">
    <property type="entry name" value="ACP-like_sf"/>
</dbReference>
<evidence type="ECO:0008006" key="13">
    <source>
        <dbReference type="Google" id="ProtNLM"/>
    </source>
</evidence>
<keyword evidence="3" id="KW-0808">Transferase</keyword>
<organism evidence="11 12">
    <name type="scientific">Ktedonobacter robiniae</name>
    <dbReference type="NCBI Taxonomy" id="2778365"/>
    <lineage>
        <taxon>Bacteria</taxon>
        <taxon>Bacillati</taxon>
        <taxon>Chloroflexota</taxon>
        <taxon>Ktedonobacteria</taxon>
        <taxon>Ktedonobacterales</taxon>
        <taxon>Ktedonobacteraceae</taxon>
        <taxon>Ktedonobacter</taxon>
    </lineage>
</organism>
<dbReference type="PROSITE" id="PS52019">
    <property type="entry name" value="PKS_MFAS_DH"/>
    <property type="match status" value="1"/>
</dbReference>
<dbReference type="PROSITE" id="PS00455">
    <property type="entry name" value="AMP_BINDING"/>
    <property type="match status" value="1"/>
</dbReference>
<comment type="caution">
    <text evidence="11">The sequence shown here is derived from an EMBL/GenBank/DDBJ whole genome shotgun (WGS) entry which is preliminary data.</text>
</comment>
<dbReference type="InterPro" id="IPR014043">
    <property type="entry name" value="Acyl_transferase_dom"/>
</dbReference>
<evidence type="ECO:0000259" key="8">
    <source>
        <dbReference type="PROSITE" id="PS50075"/>
    </source>
</evidence>
<dbReference type="InterPro" id="IPR049552">
    <property type="entry name" value="PKS_DH_N"/>
</dbReference>
<dbReference type="Pfam" id="PF21089">
    <property type="entry name" value="PKS_DH_N"/>
    <property type="match status" value="1"/>
</dbReference>
<evidence type="ECO:0000256" key="6">
    <source>
        <dbReference type="PROSITE-ProRule" id="PRU01363"/>
    </source>
</evidence>
<dbReference type="InterPro" id="IPR020841">
    <property type="entry name" value="PKS_Beta-ketoAc_synthase_dom"/>
</dbReference>
<dbReference type="Pfam" id="PF22621">
    <property type="entry name" value="CurL-like_PKS_C"/>
    <property type="match status" value="1"/>
</dbReference>
<evidence type="ECO:0000256" key="5">
    <source>
        <dbReference type="ARBA" id="ARBA00023098"/>
    </source>
</evidence>
<evidence type="ECO:0000256" key="2">
    <source>
        <dbReference type="ARBA" id="ARBA00022553"/>
    </source>
</evidence>
<dbReference type="InterPro" id="IPR020806">
    <property type="entry name" value="PKS_PP-bd"/>
</dbReference>
<evidence type="ECO:0000259" key="9">
    <source>
        <dbReference type="PROSITE" id="PS52004"/>
    </source>
</evidence>
<dbReference type="Gene3D" id="3.10.129.10">
    <property type="entry name" value="Hotdog Thioesterase"/>
    <property type="match status" value="1"/>
</dbReference>
<evidence type="ECO:0000313" key="12">
    <source>
        <dbReference type="Proteomes" id="UP000654345"/>
    </source>
</evidence>
<dbReference type="Gene3D" id="3.40.50.12780">
    <property type="entry name" value="N-terminal domain of ligase-like"/>
    <property type="match status" value="1"/>
</dbReference>
<dbReference type="InterPro" id="IPR040097">
    <property type="entry name" value="FAAL/FAAC"/>
</dbReference>
<dbReference type="SUPFAM" id="SSF53901">
    <property type="entry name" value="Thiolase-like"/>
    <property type="match status" value="1"/>
</dbReference>
<keyword evidence="1" id="KW-0596">Phosphopantetheine</keyword>
<dbReference type="EMBL" id="BNJG01000001">
    <property type="protein sequence ID" value="GHO54366.1"/>
    <property type="molecule type" value="Genomic_DNA"/>
</dbReference>
<feature type="domain" description="Carrier" evidence="8">
    <location>
        <begin position="612"/>
        <end position="689"/>
    </location>
</feature>
<dbReference type="CDD" id="cd05931">
    <property type="entry name" value="FAAL"/>
    <property type="match status" value="1"/>
</dbReference>
<evidence type="ECO:0000256" key="4">
    <source>
        <dbReference type="ARBA" id="ARBA00022832"/>
    </source>
</evidence>
<dbReference type="RefSeq" id="WP_201371091.1">
    <property type="nucleotide sequence ID" value="NZ_BNJG01000001.1"/>
</dbReference>
<dbReference type="Gene3D" id="3.30.300.30">
    <property type="match status" value="1"/>
</dbReference>
<dbReference type="InterPro" id="IPR016036">
    <property type="entry name" value="Malonyl_transacylase_ACP-bd"/>
</dbReference>
<accession>A0ABQ3UNS1</accession>
<dbReference type="SMART" id="SM01294">
    <property type="entry name" value="PKS_PP_betabranch"/>
    <property type="match status" value="1"/>
</dbReference>
<dbReference type="Pfam" id="PF00109">
    <property type="entry name" value="ketoacyl-synt"/>
    <property type="match status" value="1"/>
</dbReference>
<name>A0ABQ3UNS1_9CHLR</name>
<feature type="domain" description="Ketosynthase family 3 (KS3)" evidence="9">
    <location>
        <begin position="707"/>
        <end position="1130"/>
    </location>
</feature>
<dbReference type="PROSITE" id="PS50075">
    <property type="entry name" value="CARRIER"/>
    <property type="match status" value="1"/>
</dbReference>
<dbReference type="InterPro" id="IPR020807">
    <property type="entry name" value="PKS_DH"/>
</dbReference>
<evidence type="ECO:0000259" key="10">
    <source>
        <dbReference type="PROSITE" id="PS52019"/>
    </source>
</evidence>
<dbReference type="SMART" id="SM00825">
    <property type="entry name" value="PKS_KS"/>
    <property type="match status" value="1"/>
</dbReference>
<dbReference type="PANTHER" id="PTHR43775">
    <property type="entry name" value="FATTY ACID SYNTHASE"/>
    <property type="match status" value="1"/>
</dbReference>
<dbReference type="SUPFAM" id="SSF52151">
    <property type="entry name" value="FabD/lysophospholipase-like"/>
    <property type="match status" value="1"/>
</dbReference>
<dbReference type="InterPro" id="IPR001227">
    <property type="entry name" value="Ac_transferase_dom_sf"/>
</dbReference>
<dbReference type="Pfam" id="PF02801">
    <property type="entry name" value="Ketoacyl-synt_C"/>
    <property type="match status" value="1"/>
</dbReference>
<keyword evidence="2" id="KW-0597">Phosphoprotein</keyword>
<dbReference type="InterPro" id="IPR000873">
    <property type="entry name" value="AMP-dep_synth/lig_dom"/>
</dbReference>
<dbReference type="SUPFAM" id="SSF55048">
    <property type="entry name" value="Probable ACP-binding domain of malonyl-CoA ACP transacylase"/>
    <property type="match status" value="1"/>
</dbReference>
<keyword evidence="4" id="KW-0276">Fatty acid metabolism</keyword>
<dbReference type="InterPro" id="IPR014031">
    <property type="entry name" value="Ketoacyl_synth_C"/>
</dbReference>
<dbReference type="PANTHER" id="PTHR43775:SF37">
    <property type="entry name" value="SI:DKEY-61P9.11"/>
    <property type="match status" value="1"/>
</dbReference>
<dbReference type="Pfam" id="PF00501">
    <property type="entry name" value="AMP-binding"/>
    <property type="match status" value="1"/>
</dbReference>
<dbReference type="Gene3D" id="3.40.366.10">
    <property type="entry name" value="Malonyl-Coenzyme A Acyl Carrier Protein, domain 2"/>
    <property type="match status" value="1"/>
</dbReference>
<dbReference type="PROSITE" id="PS52004">
    <property type="entry name" value="KS3_2"/>
    <property type="match status" value="1"/>
</dbReference>
<dbReference type="InterPro" id="IPR016035">
    <property type="entry name" value="Acyl_Trfase/lysoPLipase"/>
</dbReference>
<evidence type="ECO:0000256" key="7">
    <source>
        <dbReference type="SAM" id="MobiDB-lite"/>
    </source>
</evidence>
<dbReference type="InterPro" id="IPR014030">
    <property type="entry name" value="Ketoacyl_synth_N"/>
</dbReference>
<evidence type="ECO:0000256" key="3">
    <source>
        <dbReference type="ARBA" id="ARBA00022679"/>
    </source>
</evidence>
<feature type="region of interest" description="N-terminal hotdog fold" evidence="6">
    <location>
        <begin position="1609"/>
        <end position="1739"/>
    </location>
</feature>
<dbReference type="InterPro" id="IPR049900">
    <property type="entry name" value="PKS_mFAS_DH"/>
</dbReference>
<gene>
    <name evidence="11" type="ORF">KSB_28410</name>
</gene>
<keyword evidence="5" id="KW-0443">Lipid metabolism</keyword>
<reference evidence="11 12" key="1">
    <citation type="journal article" date="2021" name="Int. J. Syst. Evol. Microbiol.">
        <title>Reticulibacter mediterranei gen. nov., sp. nov., within the new family Reticulibacteraceae fam. nov., and Ktedonospora formicarum gen. nov., sp. nov., Ktedonobacter robiniae sp. nov., Dictyobacter formicarum sp. nov. and Dictyobacter arantiisoli sp. nov., belonging to the class Ktedonobacteria.</title>
        <authorList>
            <person name="Yabe S."/>
            <person name="Zheng Y."/>
            <person name="Wang C.M."/>
            <person name="Sakai Y."/>
            <person name="Abe K."/>
            <person name="Yokota A."/>
            <person name="Donadio S."/>
            <person name="Cavaletti L."/>
            <person name="Monciardini P."/>
        </authorList>
    </citation>
    <scope>NUCLEOTIDE SEQUENCE [LARGE SCALE GENOMIC DNA]</scope>
    <source>
        <strain evidence="11 12">SOSP1-30</strain>
    </source>
</reference>
<dbReference type="SUPFAM" id="SSF47336">
    <property type="entry name" value="ACP-like"/>
    <property type="match status" value="1"/>
</dbReference>
<feature type="domain" description="PKS/mFAS DH" evidence="10">
    <location>
        <begin position="1609"/>
        <end position="1746"/>
    </location>
</feature>
<feature type="region of interest" description="Disordered" evidence="7">
    <location>
        <begin position="588"/>
        <end position="609"/>
    </location>
</feature>